<dbReference type="EMBL" id="JAODUP010000767">
    <property type="protein sequence ID" value="KAK2144321.1"/>
    <property type="molecule type" value="Genomic_DNA"/>
</dbReference>
<keyword evidence="4" id="KW-0862">Zinc</keyword>
<evidence type="ECO:0000259" key="8">
    <source>
        <dbReference type="PROSITE" id="PS50215"/>
    </source>
</evidence>
<dbReference type="Proteomes" id="UP001208570">
    <property type="component" value="Unassembled WGS sequence"/>
</dbReference>
<comment type="caution">
    <text evidence="4">Lacks conserved residue(s) required for the propagation of feature annotation.</text>
</comment>
<proteinExistence type="predicted"/>
<feature type="transmembrane region" description="Helical" evidence="6">
    <location>
        <begin position="627"/>
        <end position="649"/>
    </location>
</feature>
<dbReference type="EC" id="3.4.24.81" evidence="2"/>
<keyword evidence="10" id="KW-1185">Reference proteome</keyword>
<comment type="catalytic activity">
    <reaction evidence="1">
        <text>Endopeptidase of broad specificity.</text>
        <dbReference type="EC" id="3.4.24.81"/>
    </reaction>
</comment>
<protein>
    <recommendedName>
        <fullName evidence="2">ADAM10 endopeptidase</fullName>
        <ecNumber evidence="2">3.4.24.81</ecNumber>
    </recommendedName>
</protein>
<keyword evidence="6" id="KW-0812">Transmembrane</keyword>
<sequence length="695" mass="77998">MFLYPRAAKRFSGILNKVDVLVGEERGLFGCGWERASGILKSGDELDATSIRSTVLDLNEKREPRSRIHGVVGKDGVFEGKITTAGEQYVIEKSDRYFHERQPFHSVIYKHSDVQTDAFLDSYCHSDELHRKVKRWQDEDARMRDKGMARAQRRSYDAAWEAVDYSHRNQSHLDYMDVVWRYKGTNGYRDARQRRAIDPTKTTCTLYIQADHLFYQKFGNNEERVIEQLTQHVQGVNQIYSIVDFDGDGKEDRINFIIKRVKVHTNPRDPSYKFWGHYGVETFLELFSEDNFDAYCLAYMFTYRDFEGGTLGLAWTGDLTNAGGVCERNGQFRGSLKSLNTGIVTVLNYGKDVPSSVSHVTLAHELGHNMGSQHDPETELCAPGDPYGNYIMYARATSGDKPNNNKFSICSQSAMAEIMAAKARGPNGCFIPATSSICGNGVVEAGEQCDCGWEDECTDRCCFPQVEFGGLGKPCTRRPGAICRLLLFLIVKLRRRGLALIHVDGVAAGYKAKQCTRSVCVAYGLETCQCEPEVEGDFSDSVLCHVCCKLPGPYSLCKSSFEWNLEPFNIPDLMISAGSACYQYQGICDESHKCREMNPASPLANLKSMFFSAEGLNNMKIWLSKHWYVAVAAALGLIVFMVVVIKLCTPKTNEIIVTKSTAFPRESAYRSAAKRPSTRHGESSCLHKMPLPTDV</sequence>
<keyword evidence="4" id="KW-0479">Metal-binding</keyword>
<feature type="active site" evidence="4">
    <location>
        <position position="365"/>
    </location>
</feature>
<dbReference type="PANTHER" id="PTHR45702">
    <property type="entry name" value="ADAM10/ADAM17 METALLOPEPTIDASE FAMILY MEMBER"/>
    <property type="match status" value="1"/>
</dbReference>
<accession>A0AAD9J1C8</accession>
<dbReference type="GO" id="GO:0046872">
    <property type="term" value="F:metal ion binding"/>
    <property type="evidence" value="ECO:0007669"/>
    <property type="project" value="UniProtKB-KW"/>
</dbReference>
<dbReference type="InterPro" id="IPR001762">
    <property type="entry name" value="Disintegrin_dom"/>
</dbReference>
<feature type="region of interest" description="Disordered" evidence="5">
    <location>
        <begin position="668"/>
        <end position="695"/>
    </location>
</feature>
<name>A0AAD9J1C8_9ANNE</name>
<dbReference type="GO" id="GO:0006509">
    <property type="term" value="P:membrane protein ectodomain proteolysis"/>
    <property type="evidence" value="ECO:0007669"/>
    <property type="project" value="TreeGrafter"/>
</dbReference>
<dbReference type="InterPro" id="IPR049038">
    <property type="entry name" value="ADAM10_Cys-rich"/>
</dbReference>
<evidence type="ECO:0000256" key="1">
    <source>
        <dbReference type="ARBA" id="ARBA00001809"/>
    </source>
</evidence>
<dbReference type="Gene3D" id="4.10.70.10">
    <property type="entry name" value="Disintegrin domain"/>
    <property type="match status" value="1"/>
</dbReference>
<dbReference type="InterPro" id="IPR001590">
    <property type="entry name" value="Peptidase_M12B"/>
</dbReference>
<keyword evidence="6" id="KW-1133">Transmembrane helix</keyword>
<keyword evidence="6" id="KW-0472">Membrane</keyword>
<evidence type="ECO:0000256" key="3">
    <source>
        <dbReference type="ARBA" id="ARBA00022685"/>
    </source>
</evidence>
<evidence type="ECO:0000256" key="4">
    <source>
        <dbReference type="PROSITE-ProRule" id="PRU00276"/>
    </source>
</evidence>
<feature type="domain" description="Disintegrin" evidence="7">
    <location>
        <begin position="435"/>
        <end position="483"/>
    </location>
</feature>
<feature type="binding site" evidence="4">
    <location>
        <position position="374"/>
    </location>
    <ligand>
        <name>Zn(2+)</name>
        <dbReference type="ChEBI" id="CHEBI:29105"/>
        <note>catalytic</note>
    </ligand>
</feature>
<feature type="domain" description="Peptidase M12B" evidence="8">
    <location>
        <begin position="202"/>
        <end position="419"/>
    </location>
</feature>
<dbReference type="PROSITE" id="PS50215">
    <property type="entry name" value="ADAM_MEPRO"/>
    <property type="match status" value="1"/>
</dbReference>
<evidence type="ECO:0000256" key="6">
    <source>
        <dbReference type="SAM" id="Phobius"/>
    </source>
</evidence>
<dbReference type="Gene3D" id="3.40.390.10">
    <property type="entry name" value="Collagenase (Catalytic Domain)"/>
    <property type="match status" value="1"/>
</dbReference>
<dbReference type="InterPro" id="IPR051489">
    <property type="entry name" value="ADAM_Metalloproteinase"/>
</dbReference>
<dbReference type="GO" id="GO:0007219">
    <property type="term" value="P:Notch signaling pathway"/>
    <property type="evidence" value="ECO:0007669"/>
    <property type="project" value="TreeGrafter"/>
</dbReference>
<evidence type="ECO:0000313" key="9">
    <source>
        <dbReference type="EMBL" id="KAK2144321.1"/>
    </source>
</evidence>
<dbReference type="PANTHER" id="PTHR45702:SF3">
    <property type="entry name" value="KUZBANIAN-LIKE, ISOFORM A"/>
    <property type="match status" value="1"/>
</dbReference>
<gene>
    <name evidence="9" type="ORF">LSH36_767g00016</name>
</gene>
<feature type="binding site" evidence="4">
    <location>
        <position position="368"/>
    </location>
    <ligand>
        <name>Zn(2+)</name>
        <dbReference type="ChEBI" id="CHEBI:29105"/>
        <note>catalytic</note>
    </ligand>
</feature>
<evidence type="ECO:0000313" key="10">
    <source>
        <dbReference type="Proteomes" id="UP001208570"/>
    </source>
</evidence>
<organism evidence="9 10">
    <name type="scientific">Paralvinella palmiformis</name>
    <dbReference type="NCBI Taxonomy" id="53620"/>
    <lineage>
        <taxon>Eukaryota</taxon>
        <taxon>Metazoa</taxon>
        <taxon>Spiralia</taxon>
        <taxon>Lophotrochozoa</taxon>
        <taxon>Annelida</taxon>
        <taxon>Polychaeta</taxon>
        <taxon>Sedentaria</taxon>
        <taxon>Canalipalpata</taxon>
        <taxon>Terebellida</taxon>
        <taxon>Terebelliformia</taxon>
        <taxon>Alvinellidae</taxon>
        <taxon>Paralvinella</taxon>
    </lineage>
</organism>
<evidence type="ECO:0000256" key="2">
    <source>
        <dbReference type="ARBA" id="ARBA00012332"/>
    </source>
</evidence>
<evidence type="ECO:0000259" key="7">
    <source>
        <dbReference type="PROSITE" id="PS50214"/>
    </source>
</evidence>
<dbReference type="Pfam" id="PF21299">
    <property type="entry name" value="ADAM10_Cys-rich"/>
    <property type="match status" value="1"/>
</dbReference>
<dbReference type="InterPro" id="IPR024079">
    <property type="entry name" value="MetalloPept_cat_dom_sf"/>
</dbReference>
<keyword evidence="3" id="KW-0165">Cleavage on pair of basic residues</keyword>
<dbReference type="SUPFAM" id="SSF55486">
    <property type="entry name" value="Metalloproteases ('zincins'), catalytic domain"/>
    <property type="match status" value="1"/>
</dbReference>
<dbReference type="GO" id="GO:0005886">
    <property type="term" value="C:plasma membrane"/>
    <property type="evidence" value="ECO:0007669"/>
    <property type="project" value="TreeGrafter"/>
</dbReference>
<comment type="caution">
    <text evidence="9">The sequence shown here is derived from an EMBL/GenBank/DDBJ whole genome shotgun (WGS) entry which is preliminary data.</text>
</comment>
<dbReference type="GO" id="GO:0004222">
    <property type="term" value="F:metalloendopeptidase activity"/>
    <property type="evidence" value="ECO:0007669"/>
    <property type="project" value="InterPro"/>
</dbReference>
<feature type="binding site" evidence="4">
    <location>
        <position position="364"/>
    </location>
    <ligand>
        <name>Zn(2+)</name>
        <dbReference type="ChEBI" id="CHEBI:29105"/>
        <note>catalytic</note>
    </ligand>
</feature>
<reference evidence="9" key="1">
    <citation type="journal article" date="2023" name="Mol. Biol. Evol.">
        <title>Third-Generation Sequencing Reveals the Adaptive Role of the Epigenome in Three Deep-Sea Polychaetes.</title>
        <authorList>
            <person name="Perez M."/>
            <person name="Aroh O."/>
            <person name="Sun Y."/>
            <person name="Lan Y."/>
            <person name="Juniper S.K."/>
            <person name="Young C.R."/>
            <person name="Angers B."/>
            <person name="Qian P.Y."/>
        </authorList>
    </citation>
    <scope>NUCLEOTIDE SEQUENCE</scope>
    <source>
        <strain evidence="9">P08H-3</strain>
    </source>
</reference>
<dbReference type="PROSITE" id="PS50214">
    <property type="entry name" value="DISINTEGRIN_2"/>
    <property type="match status" value="1"/>
</dbReference>
<evidence type="ECO:0000256" key="5">
    <source>
        <dbReference type="SAM" id="MobiDB-lite"/>
    </source>
</evidence>
<dbReference type="InterPro" id="IPR036436">
    <property type="entry name" value="Disintegrin_dom_sf"/>
</dbReference>
<dbReference type="Pfam" id="PF13688">
    <property type="entry name" value="Reprolysin_5"/>
    <property type="match status" value="1"/>
</dbReference>
<dbReference type="AlphaFoldDB" id="A0AAD9J1C8"/>